<dbReference type="InterPro" id="IPR043502">
    <property type="entry name" value="DNA/RNA_pol_sf"/>
</dbReference>
<sequence length="222" mass="25523">MHPREAVYSGLSSLLSEEDQYLRLLADPRPHPAHLLCAHRQTRGRAPHRHQGAPVYARARRRRPAKLAVAKAEFAHMEQRLMDSVLRVLPFVYVYLDDILIASATEEEHLSHLRALFTRLSQHGLIVNPAKCLFGRAPSNSLDTASPRSLREFIGMVTFYHRFIPRAAHTLRPLYEALKGKSPNQAIEWTAEREGPLKTPRLRWPRQPCWPTLAYGAHRHHH</sequence>
<comment type="caution">
    <text evidence="4">The sequence shown here is derived from an EMBL/GenBank/DDBJ whole genome shotgun (WGS) entry which is preliminary data.</text>
</comment>
<dbReference type="Pfam" id="PF00078">
    <property type="entry name" value="RVT_1"/>
    <property type="match status" value="1"/>
</dbReference>
<protein>
    <recommendedName>
        <fullName evidence="2">ribonuclease H</fullName>
        <ecNumber evidence="2">3.1.26.4</ecNumber>
    </recommendedName>
</protein>
<dbReference type="Proteomes" id="UP001221898">
    <property type="component" value="Unassembled WGS sequence"/>
</dbReference>
<accession>A0AAD7RLP8</accession>
<name>A0AAD7RLP8_9TELE</name>
<evidence type="ECO:0000313" key="4">
    <source>
        <dbReference type="EMBL" id="KAJ8386462.1"/>
    </source>
</evidence>
<evidence type="ECO:0000259" key="3">
    <source>
        <dbReference type="PROSITE" id="PS50878"/>
    </source>
</evidence>
<evidence type="ECO:0000313" key="5">
    <source>
        <dbReference type="Proteomes" id="UP001221898"/>
    </source>
</evidence>
<gene>
    <name evidence="4" type="ORF">AAFF_G00169320</name>
</gene>
<dbReference type="EC" id="3.1.26.4" evidence="2"/>
<dbReference type="PANTHER" id="PTHR33064:SF37">
    <property type="entry name" value="RIBONUCLEASE H"/>
    <property type="match status" value="1"/>
</dbReference>
<dbReference type="EMBL" id="JAINUG010000227">
    <property type="protein sequence ID" value="KAJ8386462.1"/>
    <property type="molecule type" value="Genomic_DNA"/>
</dbReference>
<proteinExistence type="inferred from homology"/>
<dbReference type="Gene3D" id="3.30.70.270">
    <property type="match status" value="2"/>
</dbReference>
<dbReference type="PROSITE" id="PS50878">
    <property type="entry name" value="RT_POL"/>
    <property type="match status" value="1"/>
</dbReference>
<feature type="domain" description="Reverse transcriptase" evidence="3">
    <location>
        <begin position="1"/>
        <end position="158"/>
    </location>
</feature>
<comment type="similarity">
    <text evidence="1">Belongs to the beta type-B retroviral polymerase family. HERV class-II K(HML-2) pol subfamily.</text>
</comment>
<dbReference type="InterPro" id="IPR051320">
    <property type="entry name" value="Viral_Replic_Matur_Polypro"/>
</dbReference>
<dbReference type="FunFam" id="3.30.70.270:FF:000003">
    <property type="entry name" value="Transposon Ty3-G Gag-Pol polyprotein"/>
    <property type="match status" value="1"/>
</dbReference>
<dbReference type="PANTHER" id="PTHR33064">
    <property type="entry name" value="POL PROTEIN"/>
    <property type="match status" value="1"/>
</dbReference>
<dbReference type="GO" id="GO:0004523">
    <property type="term" value="F:RNA-DNA hybrid ribonuclease activity"/>
    <property type="evidence" value="ECO:0007669"/>
    <property type="project" value="UniProtKB-EC"/>
</dbReference>
<dbReference type="AlphaFoldDB" id="A0AAD7RLP8"/>
<dbReference type="InterPro" id="IPR000477">
    <property type="entry name" value="RT_dom"/>
</dbReference>
<keyword evidence="5" id="KW-1185">Reference proteome</keyword>
<dbReference type="InterPro" id="IPR043128">
    <property type="entry name" value="Rev_trsase/Diguanyl_cyclase"/>
</dbReference>
<reference evidence="4" key="1">
    <citation type="journal article" date="2023" name="Science">
        <title>Genome structures resolve the early diversification of teleost fishes.</title>
        <authorList>
            <person name="Parey E."/>
            <person name="Louis A."/>
            <person name="Montfort J."/>
            <person name="Bouchez O."/>
            <person name="Roques C."/>
            <person name="Iampietro C."/>
            <person name="Lluch J."/>
            <person name="Castinel A."/>
            <person name="Donnadieu C."/>
            <person name="Desvignes T."/>
            <person name="Floi Bucao C."/>
            <person name="Jouanno E."/>
            <person name="Wen M."/>
            <person name="Mejri S."/>
            <person name="Dirks R."/>
            <person name="Jansen H."/>
            <person name="Henkel C."/>
            <person name="Chen W.J."/>
            <person name="Zahm M."/>
            <person name="Cabau C."/>
            <person name="Klopp C."/>
            <person name="Thompson A.W."/>
            <person name="Robinson-Rechavi M."/>
            <person name="Braasch I."/>
            <person name="Lecointre G."/>
            <person name="Bobe J."/>
            <person name="Postlethwait J.H."/>
            <person name="Berthelot C."/>
            <person name="Roest Crollius H."/>
            <person name="Guiguen Y."/>
        </authorList>
    </citation>
    <scope>NUCLEOTIDE SEQUENCE</scope>
    <source>
        <strain evidence="4">NC1722</strain>
    </source>
</reference>
<organism evidence="4 5">
    <name type="scientific">Aldrovandia affinis</name>
    <dbReference type="NCBI Taxonomy" id="143900"/>
    <lineage>
        <taxon>Eukaryota</taxon>
        <taxon>Metazoa</taxon>
        <taxon>Chordata</taxon>
        <taxon>Craniata</taxon>
        <taxon>Vertebrata</taxon>
        <taxon>Euteleostomi</taxon>
        <taxon>Actinopterygii</taxon>
        <taxon>Neopterygii</taxon>
        <taxon>Teleostei</taxon>
        <taxon>Notacanthiformes</taxon>
        <taxon>Halosauridae</taxon>
        <taxon>Aldrovandia</taxon>
    </lineage>
</organism>
<evidence type="ECO:0000256" key="2">
    <source>
        <dbReference type="ARBA" id="ARBA00012180"/>
    </source>
</evidence>
<evidence type="ECO:0000256" key="1">
    <source>
        <dbReference type="ARBA" id="ARBA00010879"/>
    </source>
</evidence>
<dbReference type="SUPFAM" id="SSF56672">
    <property type="entry name" value="DNA/RNA polymerases"/>
    <property type="match status" value="1"/>
</dbReference>